<proteinExistence type="predicted"/>
<dbReference type="Proteomes" id="UP000322667">
    <property type="component" value="Chromosome D05"/>
</dbReference>
<protein>
    <submittedName>
        <fullName evidence="1">Uncharacterized protein</fullName>
    </submittedName>
</protein>
<evidence type="ECO:0000313" key="1">
    <source>
        <dbReference type="EMBL" id="TYH69301.1"/>
    </source>
</evidence>
<dbReference type="AlphaFoldDB" id="A0A5D2KQ60"/>
<sequence length="73" mass="8357">MKDMRNEFLQFLACVHQICGYGGVREAQPRICKLSNNWFFLVCEVLVSSEKNPQLITMLMLTFLSKQVGSSLN</sequence>
<reference evidence="1 2" key="1">
    <citation type="submission" date="2019-07" db="EMBL/GenBank/DDBJ databases">
        <title>WGS assembly of Gossypium tomentosum.</title>
        <authorList>
            <person name="Chen Z.J."/>
            <person name="Sreedasyam A."/>
            <person name="Ando A."/>
            <person name="Song Q."/>
            <person name="De L."/>
            <person name="Hulse-Kemp A."/>
            <person name="Ding M."/>
            <person name="Ye W."/>
            <person name="Kirkbride R."/>
            <person name="Jenkins J."/>
            <person name="Plott C."/>
            <person name="Lovell J."/>
            <person name="Lin Y.-M."/>
            <person name="Vaughn R."/>
            <person name="Liu B."/>
            <person name="Li W."/>
            <person name="Simpson S."/>
            <person name="Scheffler B."/>
            <person name="Saski C."/>
            <person name="Grover C."/>
            <person name="Hu G."/>
            <person name="Conover J."/>
            <person name="Carlson J."/>
            <person name="Shu S."/>
            <person name="Boston L."/>
            <person name="Williams M."/>
            <person name="Peterson D."/>
            <person name="Mcgee K."/>
            <person name="Jones D."/>
            <person name="Wendel J."/>
            <person name="Stelly D."/>
            <person name="Grimwood J."/>
            <person name="Schmutz J."/>
        </authorList>
    </citation>
    <scope>NUCLEOTIDE SEQUENCE [LARGE SCALE GENOMIC DNA]</scope>
    <source>
        <strain evidence="1">7179.01</strain>
    </source>
</reference>
<dbReference type="EMBL" id="CM017627">
    <property type="protein sequence ID" value="TYH69302.1"/>
    <property type="molecule type" value="Genomic_DNA"/>
</dbReference>
<accession>A0A5D2KQ60</accession>
<keyword evidence="2" id="KW-1185">Reference proteome</keyword>
<organism evidence="1 2">
    <name type="scientific">Gossypium tomentosum</name>
    <name type="common">Hawaiian cotton</name>
    <name type="synonym">Gossypium sandvicense</name>
    <dbReference type="NCBI Taxonomy" id="34277"/>
    <lineage>
        <taxon>Eukaryota</taxon>
        <taxon>Viridiplantae</taxon>
        <taxon>Streptophyta</taxon>
        <taxon>Embryophyta</taxon>
        <taxon>Tracheophyta</taxon>
        <taxon>Spermatophyta</taxon>
        <taxon>Magnoliopsida</taxon>
        <taxon>eudicotyledons</taxon>
        <taxon>Gunneridae</taxon>
        <taxon>Pentapetalae</taxon>
        <taxon>rosids</taxon>
        <taxon>malvids</taxon>
        <taxon>Malvales</taxon>
        <taxon>Malvaceae</taxon>
        <taxon>Malvoideae</taxon>
        <taxon>Gossypium</taxon>
    </lineage>
</organism>
<evidence type="ECO:0000313" key="2">
    <source>
        <dbReference type="Proteomes" id="UP000322667"/>
    </source>
</evidence>
<name>A0A5D2KQ60_GOSTO</name>
<dbReference type="EMBL" id="CM017627">
    <property type="protein sequence ID" value="TYH69301.1"/>
    <property type="molecule type" value="Genomic_DNA"/>
</dbReference>
<gene>
    <name evidence="1" type="ORF">ES332_D05G045800v1</name>
</gene>